<dbReference type="RefSeq" id="XP_014569509.1">
    <property type="nucleotide sequence ID" value="XM_014714023.1"/>
</dbReference>
<sequence>MRARLVALAGCLGFLQHTWAAASEQTVFAAPSPGQSAPSSYTPASRDQYEISSLARTIDLSGGSTARINTALTLVPLSASSEPATWHLGIKSKNLAHLSSLEAYEGTTKSSKKLIPVSKAGYDSLSETQYYAVQLPAPTADKIQITLAEIYLHVSTPKPAQLSQQTESQSLEWTGDLLAGLHHHTIKEARMRIKCPSPRLLNHSAPEGFELARTAGSPTLVFDAKSALPSSGESYVASVHYEQPLPLVTIRNLQRTVGVSQWSDSISVEDRMDLLNAGPALKGQFSRVDFQMATFNRRAPGAIPHIIQGITVQLPNGARSPYFTDVVGNVSTSHFRPSRGARGPSQIELAPRYPLLGGWSYDFQIGYILTASKYLRKAKGRSGRYVLSVPFLSPIANAAYDSVTTRVVLPEGASHIRVETPFAVDSETREIQFSYLDSTGRPAIVLQKSACSDKHAENVIISYTYSTAALVRKPLAVAAVAMSLFLATIGIRRFEWSFKR</sequence>
<dbReference type="InterPro" id="IPR007676">
    <property type="entry name" value="Ribophorin_I"/>
</dbReference>
<name>G7DSB1_MIXOS</name>
<dbReference type="UniPathway" id="UPA00378"/>
<dbReference type="eggNOG" id="KOG2291">
    <property type="taxonomic scope" value="Eukaryota"/>
</dbReference>
<dbReference type="OMA" id="RYEYARE"/>
<evidence type="ECO:0000256" key="1">
    <source>
        <dbReference type="ARBA" id="ARBA00002791"/>
    </source>
</evidence>
<evidence type="ECO:0000256" key="9">
    <source>
        <dbReference type="ARBA" id="ARBA00023136"/>
    </source>
</evidence>
<reference evidence="11 12" key="2">
    <citation type="journal article" date="2012" name="Open Biol.">
        <title>Characteristics of nucleosomes and linker DNA regions on the genome of the basidiomycete Mixia osmundae revealed by mono- and dinucleosome mapping.</title>
        <authorList>
            <person name="Nishida H."/>
            <person name="Kondo S."/>
            <person name="Matsumoto T."/>
            <person name="Suzuki Y."/>
            <person name="Yoshikawa H."/>
            <person name="Taylor T.D."/>
            <person name="Sugiyama J."/>
        </authorList>
    </citation>
    <scope>NUCLEOTIDE SEQUENCE [LARGE SCALE GENOMIC DNA]</scope>
    <source>
        <strain evidence="12">CBS 9802 / IAM 14324 / JCM 22182 / KY 12970</strain>
    </source>
</reference>
<dbReference type="GO" id="GO:0018279">
    <property type="term" value="P:protein N-linked glycosylation via asparagine"/>
    <property type="evidence" value="ECO:0007669"/>
    <property type="project" value="TreeGrafter"/>
</dbReference>
<evidence type="ECO:0000256" key="8">
    <source>
        <dbReference type="ARBA" id="ARBA00022989"/>
    </source>
</evidence>
<dbReference type="FunCoup" id="G7DSB1">
    <property type="interactions" value="579"/>
</dbReference>
<protein>
    <recommendedName>
        <fullName evidence="10">Dolichyl-diphosphooligosaccharide--protein glycosyltransferase subunit 1</fullName>
    </recommendedName>
</protein>
<feature type="signal peptide" evidence="10">
    <location>
        <begin position="1"/>
        <end position="20"/>
    </location>
</feature>
<organism evidence="11 12">
    <name type="scientific">Mixia osmundae (strain CBS 9802 / IAM 14324 / JCM 22182 / KY 12970)</name>
    <dbReference type="NCBI Taxonomy" id="764103"/>
    <lineage>
        <taxon>Eukaryota</taxon>
        <taxon>Fungi</taxon>
        <taxon>Dikarya</taxon>
        <taxon>Basidiomycota</taxon>
        <taxon>Pucciniomycotina</taxon>
        <taxon>Mixiomycetes</taxon>
        <taxon>Mixiales</taxon>
        <taxon>Mixiaceae</taxon>
        <taxon>Mixia</taxon>
    </lineage>
</organism>
<comment type="similarity">
    <text evidence="4 10">Belongs to the OST1 family.</text>
</comment>
<dbReference type="STRING" id="764103.G7DSB1"/>
<evidence type="ECO:0000256" key="2">
    <source>
        <dbReference type="ARBA" id="ARBA00004115"/>
    </source>
</evidence>
<evidence type="ECO:0000256" key="7">
    <source>
        <dbReference type="ARBA" id="ARBA00022824"/>
    </source>
</evidence>
<dbReference type="PANTHER" id="PTHR21049:SF0">
    <property type="entry name" value="DOLICHYL-DIPHOSPHOOLIGOSACCHARIDE--PROTEIN GLYCOSYLTRANSFERASE SUBUNIT 1"/>
    <property type="match status" value="1"/>
</dbReference>
<keyword evidence="5" id="KW-0812">Transmembrane</keyword>
<dbReference type="HOGENOM" id="CLU_031381_1_0_1"/>
<dbReference type="Pfam" id="PF04597">
    <property type="entry name" value="Ribophorin_I"/>
    <property type="match status" value="1"/>
</dbReference>
<keyword evidence="9" id="KW-0472">Membrane</keyword>
<proteinExistence type="inferred from homology"/>
<evidence type="ECO:0000313" key="12">
    <source>
        <dbReference type="Proteomes" id="UP000009131"/>
    </source>
</evidence>
<evidence type="ECO:0000313" key="11">
    <source>
        <dbReference type="EMBL" id="GAA93471.1"/>
    </source>
</evidence>
<comment type="pathway">
    <text evidence="3 10">Protein modification; protein glycosylation.</text>
</comment>
<comment type="caution">
    <text evidence="11">The sequence shown here is derived from an EMBL/GenBank/DDBJ whole genome shotgun (WGS) entry which is preliminary data.</text>
</comment>
<evidence type="ECO:0000256" key="5">
    <source>
        <dbReference type="ARBA" id="ARBA00022692"/>
    </source>
</evidence>
<gene>
    <name evidence="11" type="primary">Mo00112</name>
    <name evidence="11" type="ORF">E5Q_00112</name>
</gene>
<evidence type="ECO:0000256" key="4">
    <source>
        <dbReference type="ARBA" id="ARBA00008905"/>
    </source>
</evidence>
<evidence type="ECO:0000256" key="6">
    <source>
        <dbReference type="ARBA" id="ARBA00022729"/>
    </source>
</evidence>
<comment type="function">
    <text evidence="1 10">Subunit of the oligosaccharyl transferase (OST) complex that catalyzes the initial transfer of a defined glycan (Glc(3)Man(9)GlcNAc(2) in eukaryotes) from the lipid carrier dolichol-pyrophosphate to an asparagine residue within an Asn-X-Ser/Thr consensus motif in nascent polypeptide chains, the first step in protein N-glycosylation. N-glycosylation occurs cotranslationally and the complex associates with the Sec61 complex at the channel-forming translocon complex that mediates protein translocation across the endoplasmic reticulum (ER). All subunits are required for a maximal enzyme activity.</text>
</comment>
<reference evidence="11 12" key="1">
    <citation type="journal article" date="2011" name="J. Gen. Appl. Microbiol.">
        <title>Draft genome sequencing of the enigmatic basidiomycete Mixia osmundae.</title>
        <authorList>
            <person name="Nishida H."/>
            <person name="Nagatsuka Y."/>
            <person name="Sugiyama J."/>
        </authorList>
    </citation>
    <scope>NUCLEOTIDE SEQUENCE [LARGE SCALE GENOMIC DNA]</scope>
    <source>
        <strain evidence="12">CBS 9802 / IAM 14324 / JCM 22182 / KY 12970</strain>
    </source>
</reference>
<dbReference type="EMBL" id="BABT02000005">
    <property type="protein sequence ID" value="GAA93471.1"/>
    <property type="molecule type" value="Genomic_DNA"/>
</dbReference>
<dbReference type="AlphaFoldDB" id="G7DSB1"/>
<dbReference type="PANTHER" id="PTHR21049">
    <property type="entry name" value="RIBOPHORIN I"/>
    <property type="match status" value="1"/>
</dbReference>
<evidence type="ECO:0000256" key="3">
    <source>
        <dbReference type="ARBA" id="ARBA00004922"/>
    </source>
</evidence>
<evidence type="ECO:0000256" key="10">
    <source>
        <dbReference type="RuleBase" id="RU361143"/>
    </source>
</evidence>
<dbReference type="Proteomes" id="UP000009131">
    <property type="component" value="Unassembled WGS sequence"/>
</dbReference>
<keyword evidence="7 10" id="KW-0256">Endoplasmic reticulum</keyword>
<comment type="subunit">
    <text evidence="10">Component of the oligosaccharyltransferase (OST) complex.</text>
</comment>
<accession>G7DSB1</accession>
<keyword evidence="8" id="KW-1133">Transmembrane helix</keyword>
<feature type="chain" id="PRO_5008450647" description="Dolichyl-diphosphooligosaccharide--protein glycosyltransferase subunit 1" evidence="10">
    <location>
        <begin position="21"/>
        <end position="500"/>
    </location>
</feature>
<keyword evidence="6 10" id="KW-0732">Signal</keyword>
<comment type="subcellular location">
    <subcellularLocation>
        <location evidence="2 10">Endoplasmic reticulum membrane</location>
        <topology evidence="2 10">Single-pass type I membrane protein</topology>
    </subcellularLocation>
</comment>
<dbReference type="InParanoid" id="G7DSB1"/>
<keyword evidence="12" id="KW-1185">Reference proteome</keyword>
<dbReference type="OrthoDB" id="310030at2759"/>
<dbReference type="GO" id="GO:0008250">
    <property type="term" value="C:oligosaccharyltransferase complex"/>
    <property type="evidence" value="ECO:0007669"/>
    <property type="project" value="UniProtKB-UniRule"/>
</dbReference>